<keyword evidence="6 14" id="KW-0132">Cell division</keyword>
<dbReference type="GO" id="GO:0005737">
    <property type="term" value="C:cytoplasm"/>
    <property type="evidence" value="ECO:0007669"/>
    <property type="project" value="UniProtKB-SubCell"/>
</dbReference>
<evidence type="ECO:0000256" key="7">
    <source>
        <dbReference type="ARBA" id="ARBA00022741"/>
    </source>
</evidence>
<dbReference type="SUPFAM" id="SSF53623">
    <property type="entry name" value="MurD-like peptide ligases, catalytic domain"/>
    <property type="match status" value="1"/>
</dbReference>
<comment type="caution">
    <text evidence="19">The sequence shown here is derived from an EMBL/GenBank/DDBJ whole genome shotgun (WGS) entry which is preliminary data.</text>
</comment>
<comment type="similarity">
    <text evidence="14">Belongs to the MurCDEF family.</text>
</comment>
<keyword evidence="11 14" id="KW-0131">Cell cycle</keyword>
<evidence type="ECO:0000313" key="19">
    <source>
        <dbReference type="EMBL" id="MDG4945042.1"/>
    </source>
</evidence>
<keyword evidence="8 14" id="KW-0067">ATP-binding</keyword>
<name>A0A9X4RVR3_9FLAO</name>
<dbReference type="InterPro" id="IPR036615">
    <property type="entry name" value="Mur_ligase_C_dom_sf"/>
</dbReference>
<comment type="catalytic activity">
    <reaction evidence="13 14">
        <text>UDP-N-acetyl-alpha-D-muramate + L-alanine + ATP = UDP-N-acetyl-alpha-D-muramoyl-L-alanine + ADP + phosphate + H(+)</text>
        <dbReference type="Rhea" id="RHEA:23372"/>
        <dbReference type="ChEBI" id="CHEBI:15378"/>
        <dbReference type="ChEBI" id="CHEBI:30616"/>
        <dbReference type="ChEBI" id="CHEBI:43474"/>
        <dbReference type="ChEBI" id="CHEBI:57972"/>
        <dbReference type="ChEBI" id="CHEBI:70757"/>
        <dbReference type="ChEBI" id="CHEBI:83898"/>
        <dbReference type="ChEBI" id="CHEBI:456216"/>
        <dbReference type="EC" id="6.3.2.8"/>
    </reaction>
</comment>
<feature type="binding site" evidence="14">
    <location>
        <begin position="118"/>
        <end position="124"/>
    </location>
    <ligand>
        <name>ATP</name>
        <dbReference type="ChEBI" id="CHEBI:30616"/>
    </ligand>
</feature>
<dbReference type="Gene3D" id="3.40.50.720">
    <property type="entry name" value="NAD(P)-binding Rossmann-like Domain"/>
    <property type="match status" value="1"/>
</dbReference>
<dbReference type="RefSeq" id="WP_304419770.1">
    <property type="nucleotide sequence ID" value="NZ_JANCMU010000001.1"/>
</dbReference>
<protein>
    <recommendedName>
        <fullName evidence="3 14">UDP-N-acetylmuramate--L-alanine ligase</fullName>
        <ecNumber evidence="3 14">6.3.2.8</ecNumber>
    </recommendedName>
    <alternativeName>
        <fullName evidence="14">UDP-N-acetylmuramoyl-L-alanine synthetase</fullName>
    </alternativeName>
</protein>
<dbReference type="PANTHER" id="PTHR43445">
    <property type="entry name" value="UDP-N-ACETYLMURAMATE--L-ALANINE LIGASE-RELATED"/>
    <property type="match status" value="1"/>
</dbReference>
<proteinExistence type="inferred from homology"/>
<dbReference type="GO" id="GO:0008360">
    <property type="term" value="P:regulation of cell shape"/>
    <property type="evidence" value="ECO:0007669"/>
    <property type="project" value="UniProtKB-KW"/>
</dbReference>
<dbReference type="GO" id="GO:0009252">
    <property type="term" value="P:peptidoglycan biosynthetic process"/>
    <property type="evidence" value="ECO:0007669"/>
    <property type="project" value="UniProtKB-UniRule"/>
</dbReference>
<keyword evidence="15" id="KW-0472">Membrane</keyword>
<dbReference type="Pfam" id="PF02875">
    <property type="entry name" value="Mur_ligase_C"/>
    <property type="match status" value="1"/>
</dbReference>
<keyword evidence="5 14" id="KW-0436">Ligase</keyword>
<accession>A0A9X4RVR3</accession>
<comment type="subcellular location">
    <subcellularLocation>
        <location evidence="1 14">Cytoplasm</location>
    </subcellularLocation>
</comment>
<evidence type="ECO:0000256" key="8">
    <source>
        <dbReference type="ARBA" id="ARBA00022840"/>
    </source>
</evidence>
<dbReference type="GO" id="GO:0008763">
    <property type="term" value="F:UDP-N-acetylmuramate-L-alanine ligase activity"/>
    <property type="evidence" value="ECO:0007669"/>
    <property type="project" value="UniProtKB-UniRule"/>
</dbReference>
<evidence type="ECO:0000256" key="1">
    <source>
        <dbReference type="ARBA" id="ARBA00004496"/>
    </source>
</evidence>
<dbReference type="Pfam" id="PF08245">
    <property type="entry name" value="Mur_ligase_M"/>
    <property type="match status" value="1"/>
</dbReference>
<organism evidence="19 20">
    <name type="scientific">Profundicola chukchiensis</name>
    <dbReference type="NCBI Taxonomy" id="2961959"/>
    <lineage>
        <taxon>Bacteria</taxon>
        <taxon>Pseudomonadati</taxon>
        <taxon>Bacteroidota</taxon>
        <taxon>Flavobacteriia</taxon>
        <taxon>Flavobacteriales</taxon>
        <taxon>Weeksellaceae</taxon>
        <taxon>Profundicola</taxon>
    </lineage>
</organism>
<dbReference type="SUPFAM" id="SSF51984">
    <property type="entry name" value="MurCD N-terminal domain"/>
    <property type="match status" value="1"/>
</dbReference>
<dbReference type="InterPro" id="IPR036565">
    <property type="entry name" value="Mur-like_cat_sf"/>
</dbReference>
<evidence type="ECO:0000256" key="9">
    <source>
        <dbReference type="ARBA" id="ARBA00022960"/>
    </source>
</evidence>
<dbReference type="InterPro" id="IPR000713">
    <property type="entry name" value="Mur_ligase_N"/>
</dbReference>
<keyword evidence="12 14" id="KW-0961">Cell wall biogenesis/degradation</keyword>
<dbReference type="EMBL" id="JANCMU010000001">
    <property type="protein sequence ID" value="MDG4945042.1"/>
    <property type="molecule type" value="Genomic_DNA"/>
</dbReference>
<reference evidence="19" key="1">
    <citation type="submission" date="2022-07" db="EMBL/GenBank/DDBJ databases">
        <title>Description and genome-wide analysis of Profundicola chukchiensis gen. nov., sp. nov., marine bacteria isolated from bottom sediments of the Chukchi Sea.</title>
        <authorList>
            <person name="Romanenko L."/>
            <person name="Otstavnykh N."/>
            <person name="Kurilenko V."/>
            <person name="Eremeev V."/>
            <person name="Velansky P."/>
            <person name="Mikhailov V."/>
            <person name="Isaeva M."/>
        </authorList>
    </citation>
    <scope>NUCLEOTIDE SEQUENCE</scope>
    <source>
        <strain evidence="19">KMM 9713</strain>
    </source>
</reference>
<dbReference type="InterPro" id="IPR050061">
    <property type="entry name" value="MurCDEF_pg_biosynth"/>
</dbReference>
<evidence type="ECO:0000256" key="13">
    <source>
        <dbReference type="ARBA" id="ARBA00047833"/>
    </source>
</evidence>
<dbReference type="InterPro" id="IPR004101">
    <property type="entry name" value="Mur_ligase_C"/>
</dbReference>
<evidence type="ECO:0000256" key="4">
    <source>
        <dbReference type="ARBA" id="ARBA00022490"/>
    </source>
</evidence>
<evidence type="ECO:0000259" key="17">
    <source>
        <dbReference type="Pfam" id="PF02875"/>
    </source>
</evidence>
<gene>
    <name evidence="14 19" type="primary">murC</name>
    <name evidence="19" type="ORF">NMK71_01320</name>
</gene>
<dbReference type="Proteomes" id="UP001152599">
    <property type="component" value="Unassembled WGS sequence"/>
</dbReference>
<evidence type="ECO:0000256" key="5">
    <source>
        <dbReference type="ARBA" id="ARBA00022598"/>
    </source>
</evidence>
<sequence>MNIKDYTYYYFIGIGGIGMSALARYFKLMGKNVLGYDKTQTKLTEKLMEEGMPIHFTDNVENIPSEINKENTVVIYTPAVFKTHSELVYFQENGFNVFKRSEVLGLITKSTTCLAVAGTHGKTTTSSLLGHILKVADLKSTAFVGGIVENYNSNMIFNGDEISVVEADEFDRSFLRLSPDIACITSMDADHLDIYGEKEELEKSFKDFGNIVSQKLFVQKDIDIPNALKYAVEEEADYFADNIQLEDGFFTFDLTYPKGKINHIKMTLPGRHNIENAVAAIAMSMEIGVTEEQIKEALASFKGIKRRFSRHIAADGKVIIDDYAHHPTELNAIIRATKNFYPNKSILGIFQPHLFSRTRDFADDFAQSLSKLENLILIDIYPAREEPINGVTSDWLADKIEKINGTRPSVVSLDNAYDKILEHSTDIILLMGAGNIDILYEPLKTNFA</sequence>
<comment type="function">
    <text evidence="14">Cell wall formation.</text>
</comment>
<dbReference type="GO" id="GO:0051301">
    <property type="term" value="P:cell division"/>
    <property type="evidence" value="ECO:0007669"/>
    <property type="project" value="UniProtKB-KW"/>
</dbReference>
<keyword evidence="15" id="KW-0812">Transmembrane</keyword>
<evidence type="ECO:0000256" key="6">
    <source>
        <dbReference type="ARBA" id="ARBA00022618"/>
    </source>
</evidence>
<dbReference type="EC" id="6.3.2.8" evidence="3 14"/>
<feature type="domain" description="Mur ligase central" evidence="18">
    <location>
        <begin position="116"/>
        <end position="283"/>
    </location>
</feature>
<dbReference type="HAMAP" id="MF_00046">
    <property type="entry name" value="MurC"/>
    <property type="match status" value="1"/>
</dbReference>
<keyword evidence="9 14" id="KW-0133">Cell shape</keyword>
<dbReference type="InterPro" id="IPR005758">
    <property type="entry name" value="UDP-N-AcMur_Ala_ligase_MurC"/>
</dbReference>
<dbReference type="NCBIfam" id="TIGR01082">
    <property type="entry name" value="murC"/>
    <property type="match status" value="1"/>
</dbReference>
<keyword evidence="7 14" id="KW-0547">Nucleotide-binding</keyword>
<comment type="pathway">
    <text evidence="2 14">Cell wall biogenesis; peptidoglycan biosynthesis.</text>
</comment>
<dbReference type="Pfam" id="PF01225">
    <property type="entry name" value="Mur_ligase"/>
    <property type="match status" value="1"/>
</dbReference>
<dbReference type="Gene3D" id="3.40.1190.10">
    <property type="entry name" value="Mur-like, catalytic domain"/>
    <property type="match status" value="1"/>
</dbReference>
<dbReference type="PANTHER" id="PTHR43445:SF3">
    <property type="entry name" value="UDP-N-ACETYLMURAMATE--L-ALANINE LIGASE"/>
    <property type="match status" value="1"/>
</dbReference>
<dbReference type="AlphaFoldDB" id="A0A9X4RVR3"/>
<evidence type="ECO:0000256" key="12">
    <source>
        <dbReference type="ARBA" id="ARBA00023316"/>
    </source>
</evidence>
<keyword evidence="20" id="KW-1185">Reference proteome</keyword>
<evidence type="ECO:0000313" key="20">
    <source>
        <dbReference type="Proteomes" id="UP001152599"/>
    </source>
</evidence>
<evidence type="ECO:0000256" key="14">
    <source>
        <dbReference type="HAMAP-Rule" id="MF_00046"/>
    </source>
</evidence>
<evidence type="ECO:0000256" key="11">
    <source>
        <dbReference type="ARBA" id="ARBA00023306"/>
    </source>
</evidence>
<evidence type="ECO:0000256" key="2">
    <source>
        <dbReference type="ARBA" id="ARBA00004752"/>
    </source>
</evidence>
<keyword evidence="10 14" id="KW-0573">Peptidoglycan synthesis</keyword>
<dbReference type="InterPro" id="IPR013221">
    <property type="entry name" value="Mur_ligase_cen"/>
</dbReference>
<dbReference type="Gene3D" id="3.90.190.20">
    <property type="entry name" value="Mur ligase, C-terminal domain"/>
    <property type="match status" value="1"/>
</dbReference>
<dbReference type="SUPFAM" id="SSF53244">
    <property type="entry name" value="MurD-like peptide ligases, peptide-binding domain"/>
    <property type="match status" value="1"/>
</dbReference>
<keyword evidence="4 14" id="KW-0963">Cytoplasm</keyword>
<evidence type="ECO:0000256" key="15">
    <source>
        <dbReference type="SAM" id="Phobius"/>
    </source>
</evidence>
<evidence type="ECO:0000256" key="3">
    <source>
        <dbReference type="ARBA" id="ARBA00012211"/>
    </source>
</evidence>
<keyword evidence="15" id="KW-1133">Transmembrane helix</keyword>
<feature type="transmembrane region" description="Helical" evidence="15">
    <location>
        <begin position="6"/>
        <end position="26"/>
    </location>
</feature>
<feature type="domain" description="Mur ligase N-terminal catalytic" evidence="16">
    <location>
        <begin position="9"/>
        <end position="109"/>
    </location>
</feature>
<evidence type="ECO:0000259" key="16">
    <source>
        <dbReference type="Pfam" id="PF01225"/>
    </source>
</evidence>
<evidence type="ECO:0000259" key="18">
    <source>
        <dbReference type="Pfam" id="PF08245"/>
    </source>
</evidence>
<feature type="domain" description="Mur ligase C-terminal" evidence="17">
    <location>
        <begin position="306"/>
        <end position="434"/>
    </location>
</feature>
<evidence type="ECO:0000256" key="10">
    <source>
        <dbReference type="ARBA" id="ARBA00022984"/>
    </source>
</evidence>
<dbReference type="GO" id="GO:0071555">
    <property type="term" value="P:cell wall organization"/>
    <property type="evidence" value="ECO:0007669"/>
    <property type="project" value="UniProtKB-KW"/>
</dbReference>
<dbReference type="GO" id="GO:0005524">
    <property type="term" value="F:ATP binding"/>
    <property type="evidence" value="ECO:0007669"/>
    <property type="project" value="UniProtKB-UniRule"/>
</dbReference>